<dbReference type="InterPro" id="IPR020904">
    <property type="entry name" value="Sc_DH/Rdtase_CS"/>
</dbReference>
<dbReference type="InterPro" id="IPR051721">
    <property type="entry name" value="Biopterin_syn/organic_redct"/>
</dbReference>
<dbReference type="InterPro" id="IPR002347">
    <property type="entry name" value="SDR_fam"/>
</dbReference>
<keyword evidence="2" id="KW-0963">Cytoplasm</keyword>
<dbReference type="Gene3D" id="3.40.50.720">
    <property type="entry name" value="NAD(P)-binding Rossmann-like Domain"/>
    <property type="match status" value="1"/>
</dbReference>
<evidence type="ECO:0000256" key="1">
    <source>
        <dbReference type="ARBA" id="ARBA00004496"/>
    </source>
</evidence>
<dbReference type="GO" id="GO:0004757">
    <property type="term" value="F:sepiapterin reductase (NADP+) activity"/>
    <property type="evidence" value="ECO:0007669"/>
    <property type="project" value="TreeGrafter"/>
</dbReference>
<name>A0A7H0VA69_9FLAO</name>
<dbReference type="Pfam" id="PF00106">
    <property type="entry name" value="adh_short"/>
    <property type="match status" value="1"/>
</dbReference>
<dbReference type="InterPro" id="IPR036291">
    <property type="entry name" value="NAD(P)-bd_dom_sf"/>
</dbReference>
<dbReference type="EMBL" id="CP060139">
    <property type="protein sequence ID" value="QNR22617.1"/>
    <property type="molecule type" value="Genomic_DNA"/>
</dbReference>
<dbReference type="PROSITE" id="PS00061">
    <property type="entry name" value="ADH_SHORT"/>
    <property type="match status" value="1"/>
</dbReference>
<sequence>MKKFYITGTSSGIGMALAEAALAQGHQVTGFARRHKIEHPNYRHINVDLSQLDQYAGIGFDGLKDDTDEVILVNNAGTLGSVKPVAQLDPRRTADAYHLNLVAPSLLCKLFLDNLASRKIPKTIINISSGAASYPVKSWSVYCASKAGLTMFSEVLRLDHPDVRVHAISPGIVDTEMQGEIRRSRIEDFPDLQRFVDYKQNDELSSAETVAQKLLYVIDQPEKFTEVQMSLRHVELPKS</sequence>
<keyword evidence="6" id="KW-1185">Reference proteome</keyword>
<dbReference type="GO" id="GO:0005737">
    <property type="term" value="C:cytoplasm"/>
    <property type="evidence" value="ECO:0007669"/>
    <property type="project" value="UniProtKB-SubCell"/>
</dbReference>
<protein>
    <submittedName>
        <fullName evidence="5">SDR family NAD(P)-dependent oxidoreductase</fullName>
    </submittedName>
</protein>
<evidence type="ECO:0000256" key="4">
    <source>
        <dbReference type="ARBA" id="ARBA00023002"/>
    </source>
</evidence>
<dbReference type="PANTHER" id="PTHR44085:SF2">
    <property type="entry name" value="SEPIAPTERIN REDUCTASE"/>
    <property type="match status" value="1"/>
</dbReference>
<dbReference type="RefSeq" id="WP_210757183.1">
    <property type="nucleotide sequence ID" value="NZ_CP060139.1"/>
</dbReference>
<dbReference type="KEGG" id="chyd:H4K34_09475"/>
<dbReference type="SUPFAM" id="SSF51735">
    <property type="entry name" value="NAD(P)-binding Rossmann-fold domains"/>
    <property type="match status" value="1"/>
</dbReference>
<dbReference type="PRINTS" id="PR00081">
    <property type="entry name" value="GDHRDH"/>
</dbReference>
<evidence type="ECO:0000313" key="5">
    <source>
        <dbReference type="EMBL" id="QNR22617.1"/>
    </source>
</evidence>
<dbReference type="AlphaFoldDB" id="A0A7H0VA69"/>
<gene>
    <name evidence="5" type="ORF">H4K34_09475</name>
</gene>
<keyword evidence="4" id="KW-0560">Oxidoreductase</keyword>
<comment type="subcellular location">
    <subcellularLocation>
        <location evidence="1">Cytoplasm</location>
    </subcellularLocation>
</comment>
<dbReference type="GO" id="GO:0006729">
    <property type="term" value="P:tetrahydrobiopterin biosynthetic process"/>
    <property type="evidence" value="ECO:0007669"/>
    <property type="project" value="TreeGrafter"/>
</dbReference>
<dbReference type="Proteomes" id="UP000516305">
    <property type="component" value="Chromosome"/>
</dbReference>
<accession>A0A7H0VA69</accession>
<evidence type="ECO:0000256" key="2">
    <source>
        <dbReference type="ARBA" id="ARBA00022490"/>
    </source>
</evidence>
<reference evidence="5 6" key="1">
    <citation type="submission" date="2020-08" db="EMBL/GenBank/DDBJ databases">
        <title>Croceimicrobium hydrocarbonivorans gen. nov., sp. nov., a novel marine bacterium isolated from a bacterial consortium that degrades polyethylene terephthalate.</title>
        <authorList>
            <person name="Liu R."/>
        </authorList>
    </citation>
    <scope>NUCLEOTIDE SEQUENCE [LARGE SCALE GENOMIC DNA]</scope>
    <source>
        <strain evidence="5 6">A20-9</strain>
    </source>
</reference>
<organism evidence="5 6">
    <name type="scientific">Croceimicrobium hydrocarbonivorans</name>
    <dbReference type="NCBI Taxonomy" id="2761580"/>
    <lineage>
        <taxon>Bacteria</taxon>
        <taxon>Pseudomonadati</taxon>
        <taxon>Bacteroidota</taxon>
        <taxon>Flavobacteriia</taxon>
        <taxon>Flavobacteriales</taxon>
        <taxon>Owenweeksiaceae</taxon>
        <taxon>Croceimicrobium</taxon>
    </lineage>
</organism>
<dbReference type="PANTHER" id="PTHR44085">
    <property type="entry name" value="SEPIAPTERIN REDUCTASE"/>
    <property type="match status" value="1"/>
</dbReference>
<keyword evidence="3" id="KW-0521">NADP</keyword>
<evidence type="ECO:0000313" key="6">
    <source>
        <dbReference type="Proteomes" id="UP000516305"/>
    </source>
</evidence>
<evidence type="ECO:0000256" key="3">
    <source>
        <dbReference type="ARBA" id="ARBA00022857"/>
    </source>
</evidence>
<proteinExistence type="predicted"/>